<dbReference type="RefSeq" id="WP_255388630.1">
    <property type="nucleotide sequence ID" value="NZ_CP101508.1"/>
</dbReference>
<dbReference type="InterPro" id="IPR000866">
    <property type="entry name" value="AhpC/TSA"/>
</dbReference>
<dbReference type="SUPFAM" id="SSF52833">
    <property type="entry name" value="Thioredoxin-like"/>
    <property type="match status" value="1"/>
</dbReference>
<keyword evidence="4" id="KW-1185">Reference proteome</keyword>
<dbReference type="InterPro" id="IPR013766">
    <property type="entry name" value="Thioredoxin_domain"/>
</dbReference>
<accession>A0ABY5GF10</accession>
<dbReference type="InterPro" id="IPR036249">
    <property type="entry name" value="Thioredoxin-like_sf"/>
</dbReference>
<dbReference type="Gene3D" id="3.40.30.10">
    <property type="entry name" value="Glutaredoxin"/>
    <property type="match status" value="2"/>
</dbReference>
<feature type="chain" id="PRO_5046329289" evidence="1">
    <location>
        <begin position="25"/>
        <end position="329"/>
    </location>
</feature>
<name>A0ABY5GF10_9GAMM</name>
<evidence type="ECO:0000313" key="3">
    <source>
        <dbReference type="EMBL" id="UTV27415.1"/>
    </source>
</evidence>
<feature type="signal peptide" evidence="1">
    <location>
        <begin position="1"/>
        <end position="24"/>
    </location>
</feature>
<dbReference type="PANTHER" id="PTHR42852">
    <property type="entry name" value="THIOL:DISULFIDE INTERCHANGE PROTEIN DSBE"/>
    <property type="match status" value="1"/>
</dbReference>
<dbReference type="PROSITE" id="PS51352">
    <property type="entry name" value="THIOREDOXIN_2"/>
    <property type="match status" value="1"/>
</dbReference>
<evidence type="ECO:0000259" key="2">
    <source>
        <dbReference type="PROSITE" id="PS51352"/>
    </source>
</evidence>
<dbReference type="EMBL" id="CP101508">
    <property type="protein sequence ID" value="UTV27415.1"/>
    <property type="molecule type" value="Genomic_DNA"/>
</dbReference>
<dbReference type="PANTHER" id="PTHR42852:SF13">
    <property type="entry name" value="PROTEIN DIPZ"/>
    <property type="match status" value="1"/>
</dbReference>
<dbReference type="Proteomes" id="UP001057998">
    <property type="component" value="Chromosome 1"/>
</dbReference>
<proteinExistence type="predicted"/>
<evidence type="ECO:0000313" key="4">
    <source>
        <dbReference type="Proteomes" id="UP001057998"/>
    </source>
</evidence>
<evidence type="ECO:0000256" key="1">
    <source>
        <dbReference type="SAM" id="SignalP"/>
    </source>
</evidence>
<dbReference type="InterPro" id="IPR050553">
    <property type="entry name" value="Thioredoxin_ResA/DsbE_sf"/>
</dbReference>
<reference evidence="3" key="1">
    <citation type="submission" date="2022-07" db="EMBL/GenBank/DDBJ databases">
        <title>Genome sequencing of Photobacterium atrarenae GJH2-4.</title>
        <authorList>
            <person name="Park S.-J."/>
        </authorList>
    </citation>
    <scope>NUCLEOTIDE SEQUENCE</scope>
    <source>
        <strain evidence="3">GJH2-4</strain>
    </source>
</reference>
<organism evidence="3 4">
    <name type="scientific">Photobacterium atrarenae</name>
    <dbReference type="NCBI Taxonomy" id="865757"/>
    <lineage>
        <taxon>Bacteria</taxon>
        <taxon>Pseudomonadati</taxon>
        <taxon>Pseudomonadota</taxon>
        <taxon>Gammaproteobacteria</taxon>
        <taxon>Vibrionales</taxon>
        <taxon>Vibrionaceae</taxon>
        <taxon>Photobacterium</taxon>
    </lineage>
</organism>
<protein>
    <submittedName>
        <fullName evidence="3">Peroxiredoxin family protein</fullName>
    </submittedName>
</protein>
<sequence length="329" mass="36406">MKTQLNRLVGLTLLVIAPMSQAMAAPPEAKSFDVAKLLAKQPTIQGQSLALPEHQTAHLVFMDIWNSYAGQGAEQFVATLPEDFLEQSQQIWIQPEINVTTAQLKEFQSYYPTVAPLVLDRSQQWLRQFQFWQTPSHVLIEDGKVVFQGDNAALLRYLNQDAPPESSEQTHALTQAPAQVQAAAPSVGKRVYHAPEPGDPAPSFSVTTLSGETLSLAELLKPAADAQPVSLLFMDALCPMPQFPDCEQKLAQWRAQVQDSPQRQWVGVISGFYIDESIARAFAEKHTLDVPVVFDVDNQLFQQYGVHATPYQIDIGADGSLVSRGEQIR</sequence>
<keyword evidence="1" id="KW-0732">Signal</keyword>
<gene>
    <name evidence="3" type="ORF">NNL38_13990</name>
</gene>
<dbReference type="Pfam" id="PF00578">
    <property type="entry name" value="AhpC-TSA"/>
    <property type="match status" value="1"/>
</dbReference>
<feature type="domain" description="Thioredoxin" evidence="2">
    <location>
        <begin position="195"/>
        <end position="329"/>
    </location>
</feature>